<reference evidence="5 6" key="1">
    <citation type="submission" date="2017-07" db="EMBL/GenBank/DDBJ databases">
        <title>An improved, manually edited Actinidia chinensis var. chinensis (kiwifruit) genome highlights the challenges associated with draft genomes and gene prediction in plants.</title>
        <authorList>
            <person name="Pilkington S."/>
            <person name="Crowhurst R."/>
            <person name="Hilario E."/>
            <person name="Nardozza S."/>
            <person name="Fraser L."/>
            <person name="Peng Y."/>
            <person name="Gunaseelan K."/>
            <person name="Simpson R."/>
            <person name="Tahir J."/>
            <person name="Deroles S."/>
            <person name="Templeton K."/>
            <person name="Luo Z."/>
            <person name="Davy M."/>
            <person name="Cheng C."/>
            <person name="Mcneilage M."/>
            <person name="Scaglione D."/>
            <person name="Liu Y."/>
            <person name="Zhang Q."/>
            <person name="Datson P."/>
            <person name="De Silva N."/>
            <person name="Gardiner S."/>
            <person name="Bassett H."/>
            <person name="Chagne D."/>
            <person name="Mccallum J."/>
            <person name="Dzierzon H."/>
            <person name="Deng C."/>
            <person name="Wang Y.-Y."/>
            <person name="Barron N."/>
            <person name="Manako K."/>
            <person name="Bowen J."/>
            <person name="Foster T."/>
            <person name="Erridge Z."/>
            <person name="Tiffin H."/>
            <person name="Waite C."/>
            <person name="Davies K."/>
            <person name="Grierson E."/>
            <person name="Laing W."/>
            <person name="Kirk R."/>
            <person name="Chen X."/>
            <person name="Wood M."/>
            <person name="Montefiori M."/>
            <person name="Brummell D."/>
            <person name="Schwinn K."/>
            <person name="Catanach A."/>
            <person name="Fullerton C."/>
            <person name="Li D."/>
            <person name="Meiyalaghan S."/>
            <person name="Nieuwenhuizen N."/>
            <person name="Read N."/>
            <person name="Prakash R."/>
            <person name="Hunter D."/>
            <person name="Zhang H."/>
            <person name="Mckenzie M."/>
            <person name="Knabel M."/>
            <person name="Harris A."/>
            <person name="Allan A."/>
            <person name="Chen A."/>
            <person name="Janssen B."/>
            <person name="Plunkett B."/>
            <person name="Dwamena C."/>
            <person name="Voogd C."/>
            <person name="Leif D."/>
            <person name="Lafferty D."/>
            <person name="Souleyre E."/>
            <person name="Varkonyi-Gasic E."/>
            <person name="Gambi F."/>
            <person name="Hanley J."/>
            <person name="Yao J.-L."/>
            <person name="Cheung J."/>
            <person name="David K."/>
            <person name="Warren B."/>
            <person name="Marsh K."/>
            <person name="Snowden K."/>
            <person name="Lin-Wang K."/>
            <person name="Brian L."/>
            <person name="Martinez-Sanchez M."/>
            <person name="Wang M."/>
            <person name="Ileperuma N."/>
            <person name="Macnee N."/>
            <person name="Campin R."/>
            <person name="Mcatee P."/>
            <person name="Drummond R."/>
            <person name="Espley R."/>
            <person name="Ireland H."/>
            <person name="Wu R."/>
            <person name="Atkinson R."/>
            <person name="Karunairetnam S."/>
            <person name="Bulley S."/>
            <person name="Chunkath S."/>
            <person name="Hanley Z."/>
            <person name="Storey R."/>
            <person name="Thrimawithana A."/>
            <person name="Thomson S."/>
            <person name="David C."/>
            <person name="Testolin R."/>
        </authorList>
    </citation>
    <scope>NUCLEOTIDE SEQUENCE [LARGE SCALE GENOMIC DNA]</scope>
    <source>
        <strain evidence="6">cv. Red5</strain>
        <tissue evidence="5">Young leaf</tissue>
    </source>
</reference>
<feature type="short sequence motif" description="VHIID" evidence="3">
    <location>
        <begin position="436"/>
        <end position="440"/>
    </location>
</feature>
<feature type="region of interest" description="Disordered" evidence="4">
    <location>
        <begin position="234"/>
        <end position="277"/>
    </location>
</feature>
<dbReference type="Gramene" id="PSS09421">
    <property type="protein sequence ID" value="PSS09421"/>
    <property type="gene ID" value="CEY00_Acc16444"/>
</dbReference>
<feature type="region of interest" description="Leucine repeat I (LRI)" evidence="3">
    <location>
        <begin position="326"/>
        <end position="386"/>
    </location>
</feature>
<evidence type="ECO:0000256" key="3">
    <source>
        <dbReference type="PROSITE-ProRule" id="PRU01191"/>
    </source>
</evidence>
<feature type="compositionally biased region" description="Low complexity" evidence="4">
    <location>
        <begin position="131"/>
        <end position="141"/>
    </location>
</feature>
<dbReference type="Proteomes" id="UP000241394">
    <property type="component" value="Chromosome LG15"/>
</dbReference>
<comment type="caution">
    <text evidence="5">The sequence shown here is derived from an EMBL/GenBank/DDBJ whole genome shotgun (WGS) entry which is preliminary data.</text>
</comment>
<accession>A0A2R6QJ90</accession>
<sequence length="703" mass="79723">MDKVVRGYEYPGGSINEGFKFNHKPISAFSDRFKPNHPISEHDLEFGINPNGSNLSRGLVQNSELDTPEDAVLKYISQMLMEEEDLEHKPCMYQDCLALQAAEKSFYDVLGETYPPPPSLDNRSPNDNYDSTTSWSSPSSCNSSTAVDNFIESDSFLDLDTFESSFMQSSIVDLNSDSILESFGSSNTPFHVQDSYNVDPKFTQISEYIDHTNQVVHLNEKNRNEVVGAVRITKRDNLPNGSSRKKNHDREVSEGVDCGRSNKQLASYDEESDEESEMYDSVLLCPPVNPLHPDYVLCPDDNASQNSLSKGGRRRGKRQGNRKEVVDLRTLLNQCAQAVGNNEVRSANELLSRIRQHSSPYGDGNERLAHFFANALGARLEGAGTALYTVFASAGISAADILKGYQVFIKACPFKLLSNYFANRSIRKLAMNATRLHIIDFGILYGFQWPCLIQRLTLNPGGPPKLRITGIELPQPGFRPAERVEKTGRRLARYCDRFNVPFEYHAIAKKWETIQLEDLKIDRDEVLVVNCLYRLSNVPDDTVVTSSPRDTVLNLIKRINPDLFVHGVLNGTYNSPFFVTRFREALFHFSAQFDMFEATVPREDQDRMLFEKEMFGRDVMNVIACEGTERVERPETYKQCQARNVRAGFRQLPLDWDIIEYVRAAVKKGYHKDFVVDEDGNWMLQGWKGRISHAVSCWKPANV</sequence>
<evidence type="ECO:0000313" key="5">
    <source>
        <dbReference type="EMBL" id="PSS09421.1"/>
    </source>
</evidence>
<reference evidence="6" key="2">
    <citation type="journal article" date="2018" name="BMC Genomics">
        <title>A manually annotated Actinidia chinensis var. chinensis (kiwifruit) genome highlights the challenges associated with draft genomes and gene prediction in plants.</title>
        <authorList>
            <person name="Pilkington S.M."/>
            <person name="Crowhurst R."/>
            <person name="Hilario E."/>
            <person name="Nardozza S."/>
            <person name="Fraser L."/>
            <person name="Peng Y."/>
            <person name="Gunaseelan K."/>
            <person name="Simpson R."/>
            <person name="Tahir J."/>
            <person name="Deroles S.C."/>
            <person name="Templeton K."/>
            <person name="Luo Z."/>
            <person name="Davy M."/>
            <person name="Cheng C."/>
            <person name="McNeilage M."/>
            <person name="Scaglione D."/>
            <person name="Liu Y."/>
            <person name="Zhang Q."/>
            <person name="Datson P."/>
            <person name="De Silva N."/>
            <person name="Gardiner S.E."/>
            <person name="Bassett H."/>
            <person name="Chagne D."/>
            <person name="McCallum J."/>
            <person name="Dzierzon H."/>
            <person name="Deng C."/>
            <person name="Wang Y.Y."/>
            <person name="Barron L."/>
            <person name="Manako K."/>
            <person name="Bowen J."/>
            <person name="Foster T.M."/>
            <person name="Erridge Z.A."/>
            <person name="Tiffin H."/>
            <person name="Waite C.N."/>
            <person name="Davies K.M."/>
            <person name="Grierson E.P."/>
            <person name="Laing W.A."/>
            <person name="Kirk R."/>
            <person name="Chen X."/>
            <person name="Wood M."/>
            <person name="Montefiori M."/>
            <person name="Brummell D.A."/>
            <person name="Schwinn K.E."/>
            <person name="Catanach A."/>
            <person name="Fullerton C."/>
            <person name="Li D."/>
            <person name="Meiyalaghan S."/>
            <person name="Nieuwenhuizen N."/>
            <person name="Read N."/>
            <person name="Prakash R."/>
            <person name="Hunter D."/>
            <person name="Zhang H."/>
            <person name="McKenzie M."/>
            <person name="Knabel M."/>
            <person name="Harris A."/>
            <person name="Allan A.C."/>
            <person name="Gleave A."/>
            <person name="Chen A."/>
            <person name="Janssen B.J."/>
            <person name="Plunkett B."/>
            <person name="Ampomah-Dwamena C."/>
            <person name="Voogd C."/>
            <person name="Leif D."/>
            <person name="Lafferty D."/>
            <person name="Souleyre E.J.F."/>
            <person name="Varkonyi-Gasic E."/>
            <person name="Gambi F."/>
            <person name="Hanley J."/>
            <person name="Yao J.L."/>
            <person name="Cheung J."/>
            <person name="David K.M."/>
            <person name="Warren B."/>
            <person name="Marsh K."/>
            <person name="Snowden K.C."/>
            <person name="Lin-Wang K."/>
            <person name="Brian L."/>
            <person name="Martinez-Sanchez M."/>
            <person name="Wang M."/>
            <person name="Ileperuma N."/>
            <person name="Macnee N."/>
            <person name="Campin R."/>
            <person name="McAtee P."/>
            <person name="Drummond R.S.M."/>
            <person name="Espley R.V."/>
            <person name="Ireland H.S."/>
            <person name="Wu R."/>
            <person name="Atkinson R.G."/>
            <person name="Karunairetnam S."/>
            <person name="Bulley S."/>
            <person name="Chunkath S."/>
            <person name="Hanley Z."/>
            <person name="Storey R."/>
            <person name="Thrimawithana A.H."/>
            <person name="Thomson S."/>
            <person name="David C."/>
            <person name="Testolin R."/>
            <person name="Huang H."/>
            <person name="Hellens R.P."/>
            <person name="Schaffer R.J."/>
        </authorList>
    </citation>
    <scope>NUCLEOTIDE SEQUENCE [LARGE SCALE GENOMIC DNA]</scope>
    <source>
        <strain evidence="6">cv. Red5</strain>
    </source>
</reference>
<feature type="compositionally biased region" description="Basic residues" evidence="4">
    <location>
        <begin position="311"/>
        <end position="320"/>
    </location>
</feature>
<comment type="similarity">
    <text evidence="3">Belongs to the GRAS family.</text>
</comment>
<feature type="compositionally biased region" description="Polar residues" evidence="4">
    <location>
        <begin position="121"/>
        <end position="130"/>
    </location>
</feature>
<dbReference type="EMBL" id="NKQK01000015">
    <property type="protein sequence ID" value="PSS09421.1"/>
    <property type="molecule type" value="Genomic_DNA"/>
</dbReference>
<evidence type="ECO:0000256" key="1">
    <source>
        <dbReference type="ARBA" id="ARBA00023015"/>
    </source>
</evidence>
<feature type="compositionally biased region" description="Acidic residues" evidence="4">
    <location>
        <begin position="268"/>
        <end position="277"/>
    </location>
</feature>
<dbReference type="OrthoDB" id="47276at2759"/>
<feature type="region of interest" description="SAW" evidence="3">
    <location>
        <begin position="624"/>
        <end position="699"/>
    </location>
</feature>
<keyword evidence="1" id="KW-0805">Transcription regulation</keyword>
<evidence type="ECO:0000313" key="6">
    <source>
        <dbReference type="Proteomes" id="UP000241394"/>
    </source>
</evidence>
<organism evidence="5 6">
    <name type="scientific">Actinidia chinensis var. chinensis</name>
    <name type="common">Chinese soft-hair kiwi</name>
    <dbReference type="NCBI Taxonomy" id="1590841"/>
    <lineage>
        <taxon>Eukaryota</taxon>
        <taxon>Viridiplantae</taxon>
        <taxon>Streptophyta</taxon>
        <taxon>Embryophyta</taxon>
        <taxon>Tracheophyta</taxon>
        <taxon>Spermatophyta</taxon>
        <taxon>Magnoliopsida</taxon>
        <taxon>eudicotyledons</taxon>
        <taxon>Gunneridae</taxon>
        <taxon>Pentapetalae</taxon>
        <taxon>asterids</taxon>
        <taxon>Ericales</taxon>
        <taxon>Actinidiaceae</taxon>
        <taxon>Actinidia</taxon>
    </lineage>
</organism>
<feature type="region of interest" description="Disordered" evidence="4">
    <location>
        <begin position="298"/>
        <end position="323"/>
    </location>
</feature>
<dbReference type="STRING" id="1590841.A0A2R6QJ90"/>
<comment type="caution">
    <text evidence="3">Lacks conserved residue(s) required for the propagation of feature annotation.</text>
</comment>
<feature type="region of interest" description="Disordered" evidence="4">
    <location>
        <begin position="110"/>
        <end position="141"/>
    </location>
</feature>
<gene>
    <name evidence="5" type="ORF">CEY00_Acc16444</name>
</gene>
<keyword evidence="2" id="KW-0804">Transcription</keyword>
<dbReference type="InterPro" id="IPR005202">
    <property type="entry name" value="TF_GRAS"/>
</dbReference>
<dbReference type="InParanoid" id="A0A2R6QJ90"/>
<evidence type="ECO:0000256" key="4">
    <source>
        <dbReference type="SAM" id="MobiDB-lite"/>
    </source>
</evidence>
<evidence type="ECO:0000256" key="2">
    <source>
        <dbReference type="ARBA" id="ARBA00023163"/>
    </source>
</evidence>
<dbReference type="AlphaFoldDB" id="A0A2R6QJ90"/>
<keyword evidence="6" id="KW-1185">Reference proteome</keyword>
<protein>
    <submittedName>
        <fullName evidence="5">Scarecrow-like protein</fullName>
    </submittedName>
</protein>
<dbReference type="OMA" id="CERFNVL"/>
<dbReference type="Pfam" id="PF03514">
    <property type="entry name" value="GRAS"/>
    <property type="match status" value="1"/>
</dbReference>
<name>A0A2R6QJ90_ACTCC</name>
<proteinExistence type="inferred from homology"/>
<dbReference type="PANTHER" id="PTHR31636">
    <property type="entry name" value="OSJNBA0084A10.13 PROTEIN-RELATED"/>
    <property type="match status" value="1"/>
</dbReference>
<feature type="region of interest" description="VHIID" evidence="3">
    <location>
        <begin position="405"/>
        <end position="470"/>
    </location>
</feature>
<dbReference type="PROSITE" id="PS50985">
    <property type="entry name" value="GRAS"/>
    <property type="match status" value="1"/>
</dbReference>
<dbReference type="SMR" id="A0A2R6QJ90"/>
<feature type="region of interest" description="Leucine repeat II (LRII)" evidence="3">
    <location>
        <begin position="486"/>
        <end position="518"/>
    </location>
</feature>